<gene>
    <name evidence="7" type="ORF">DCD74_00840</name>
</gene>
<dbReference type="PANTHER" id="PTHR33317">
    <property type="entry name" value="POLYNUCLEOTIDYL TRANSFERASE, RIBONUCLEASE H-LIKE SUPERFAMILY PROTEIN"/>
    <property type="match status" value="1"/>
</dbReference>
<comment type="subcellular location">
    <subcellularLocation>
        <location evidence="5">Cytoplasm</location>
    </subcellularLocation>
</comment>
<proteinExistence type="inferred from homology"/>
<dbReference type="GO" id="GO:0005829">
    <property type="term" value="C:cytosol"/>
    <property type="evidence" value="ECO:0007669"/>
    <property type="project" value="TreeGrafter"/>
</dbReference>
<evidence type="ECO:0000256" key="5">
    <source>
        <dbReference type="HAMAP-Rule" id="MF_00651"/>
    </source>
</evidence>
<evidence type="ECO:0000313" key="7">
    <source>
        <dbReference type="EMBL" id="AXA83428.1"/>
    </source>
</evidence>
<dbReference type="GO" id="GO:0000967">
    <property type="term" value="P:rRNA 5'-end processing"/>
    <property type="evidence" value="ECO:0007669"/>
    <property type="project" value="UniProtKB-UniRule"/>
</dbReference>
<organism evidence="7 8">
    <name type="scientific">Solilutibacter oculi</name>
    <dbReference type="NCBI Taxonomy" id="2698682"/>
    <lineage>
        <taxon>Bacteria</taxon>
        <taxon>Pseudomonadati</taxon>
        <taxon>Pseudomonadota</taxon>
        <taxon>Gammaproteobacteria</taxon>
        <taxon>Lysobacterales</taxon>
        <taxon>Lysobacteraceae</taxon>
        <taxon>Solilutibacter</taxon>
    </lineage>
</organism>
<dbReference type="SMART" id="SM00732">
    <property type="entry name" value="YqgFc"/>
    <property type="match status" value="1"/>
</dbReference>
<dbReference type="EMBL" id="CP029556">
    <property type="protein sequence ID" value="AXA83428.1"/>
    <property type="molecule type" value="Genomic_DNA"/>
</dbReference>
<evidence type="ECO:0000256" key="3">
    <source>
        <dbReference type="ARBA" id="ARBA00022722"/>
    </source>
</evidence>
<dbReference type="GO" id="GO:0016788">
    <property type="term" value="F:hydrolase activity, acting on ester bonds"/>
    <property type="evidence" value="ECO:0007669"/>
    <property type="project" value="UniProtKB-UniRule"/>
</dbReference>
<dbReference type="KEGG" id="lue:DCD74_00840"/>
<dbReference type="HAMAP" id="MF_00651">
    <property type="entry name" value="Nuclease_YqgF"/>
    <property type="match status" value="1"/>
</dbReference>
<dbReference type="InterPro" id="IPR012337">
    <property type="entry name" value="RNaseH-like_sf"/>
</dbReference>
<dbReference type="GO" id="GO:0004518">
    <property type="term" value="F:nuclease activity"/>
    <property type="evidence" value="ECO:0007669"/>
    <property type="project" value="UniProtKB-KW"/>
</dbReference>
<dbReference type="Gene3D" id="3.30.420.140">
    <property type="entry name" value="YqgF/RNase H-like domain"/>
    <property type="match status" value="1"/>
</dbReference>
<dbReference type="InterPro" id="IPR037027">
    <property type="entry name" value="YqgF/RNaseH-like_dom_sf"/>
</dbReference>
<dbReference type="Pfam" id="PF03652">
    <property type="entry name" value="RuvX"/>
    <property type="match status" value="1"/>
</dbReference>
<dbReference type="RefSeq" id="WP_112925650.1">
    <property type="nucleotide sequence ID" value="NZ_CP029556.1"/>
</dbReference>
<keyword evidence="8" id="KW-1185">Reference proteome</keyword>
<name>A0A344J318_9GAMM</name>
<dbReference type="PANTHER" id="PTHR33317:SF4">
    <property type="entry name" value="POLYNUCLEOTIDYL TRANSFERASE, RIBONUCLEASE H-LIKE SUPERFAMILY PROTEIN"/>
    <property type="match status" value="1"/>
</dbReference>
<keyword evidence="1 5" id="KW-0963">Cytoplasm</keyword>
<feature type="domain" description="YqgF/RNase H-like" evidence="6">
    <location>
        <begin position="5"/>
        <end position="105"/>
    </location>
</feature>
<dbReference type="NCBIfam" id="TIGR00250">
    <property type="entry name" value="RNAse_H_YqgF"/>
    <property type="match status" value="1"/>
</dbReference>
<keyword evidence="4 5" id="KW-0378">Hydrolase</keyword>
<protein>
    <recommendedName>
        <fullName evidence="5">Putative pre-16S rRNA nuclease</fullName>
        <ecNumber evidence="5">3.1.-.-</ecNumber>
    </recommendedName>
</protein>
<dbReference type="Proteomes" id="UP000251842">
    <property type="component" value="Chromosome"/>
</dbReference>
<dbReference type="OrthoDB" id="9796140at2"/>
<keyword evidence="2 5" id="KW-0690">Ribosome biogenesis</keyword>
<accession>A0A344J318</accession>
<evidence type="ECO:0000256" key="4">
    <source>
        <dbReference type="ARBA" id="ARBA00022801"/>
    </source>
</evidence>
<reference evidence="8" key="1">
    <citation type="submission" date="2018-05" db="EMBL/GenBank/DDBJ databases">
        <title>Luteimonas pekinense sp. nov., isolated from human Meibomian gland secretions, Beijing, China.</title>
        <authorList>
            <person name="Wen T."/>
            <person name="Bai H."/>
            <person name="Lv H."/>
        </authorList>
    </citation>
    <scope>NUCLEOTIDE SEQUENCE [LARGE SCALE GENOMIC DNA]</scope>
    <source>
        <strain evidence="8">83-4</strain>
    </source>
</reference>
<comment type="function">
    <text evidence="5">Could be a nuclease involved in processing of the 5'-end of pre-16S rRNA.</text>
</comment>
<evidence type="ECO:0000256" key="1">
    <source>
        <dbReference type="ARBA" id="ARBA00022490"/>
    </source>
</evidence>
<keyword evidence="3 5" id="KW-0540">Nuclease</keyword>
<dbReference type="EC" id="3.1.-.-" evidence="5"/>
<dbReference type="AlphaFoldDB" id="A0A344J318"/>
<dbReference type="CDD" id="cd16964">
    <property type="entry name" value="YqgF"/>
    <property type="match status" value="1"/>
</dbReference>
<evidence type="ECO:0000259" key="6">
    <source>
        <dbReference type="SMART" id="SM00732"/>
    </source>
</evidence>
<dbReference type="InterPro" id="IPR006641">
    <property type="entry name" value="YqgF/RNaseH-like_dom"/>
</dbReference>
<dbReference type="SUPFAM" id="SSF53098">
    <property type="entry name" value="Ribonuclease H-like"/>
    <property type="match status" value="1"/>
</dbReference>
<evidence type="ECO:0000256" key="2">
    <source>
        <dbReference type="ARBA" id="ARBA00022517"/>
    </source>
</evidence>
<dbReference type="InterPro" id="IPR005227">
    <property type="entry name" value="YqgF"/>
</dbReference>
<sequence>MRLDGTMLAFDVGARRIGVAVGSALGAGARGIAVVDMRDDVADWAHVDKLRREWMPAGFIVGDPMTLDGGDQSSRQRAMRFAKALQARFKLPVLMIDERSSSIEAAQRFAVARAEGQRRRRDAEQLDAVAAAVILDRWIAAPATATELPANTES</sequence>
<evidence type="ECO:0000313" key="8">
    <source>
        <dbReference type="Proteomes" id="UP000251842"/>
    </source>
</evidence>
<comment type="similarity">
    <text evidence="5">Belongs to the YqgF HJR family.</text>
</comment>